<organism evidence="2 3">
    <name type="scientific">Methylobacterium symbioticum</name>
    <dbReference type="NCBI Taxonomy" id="2584084"/>
    <lineage>
        <taxon>Bacteria</taxon>
        <taxon>Pseudomonadati</taxon>
        <taxon>Pseudomonadota</taxon>
        <taxon>Alphaproteobacteria</taxon>
        <taxon>Hyphomicrobiales</taxon>
        <taxon>Methylobacteriaceae</taxon>
        <taxon>Methylobacterium</taxon>
    </lineage>
</organism>
<keyword evidence="3" id="KW-1185">Reference proteome</keyword>
<reference evidence="2 3" key="1">
    <citation type="submission" date="2019-06" db="EMBL/GenBank/DDBJ databases">
        <authorList>
            <person name="Rodrigo-Torres L."/>
            <person name="Arahal R. D."/>
            <person name="Lucena T."/>
        </authorList>
    </citation>
    <scope>NUCLEOTIDE SEQUENCE [LARGE SCALE GENOMIC DNA]</scope>
    <source>
        <strain evidence="2 3">SB0023/3</strain>
    </source>
</reference>
<dbReference type="AlphaFoldDB" id="A0A509E9F3"/>
<evidence type="ECO:0000256" key="1">
    <source>
        <dbReference type="SAM" id="MobiDB-lite"/>
    </source>
</evidence>
<accession>A0A509E9F3</accession>
<gene>
    <name evidence="2" type="ORF">MET9862_00728</name>
</gene>
<evidence type="ECO:0000313" key="3">
    <source>
        <dbReference type="Proteomes" id="UP000410984"/>
    </source>
</evidence>
<evidence type="ECO:0000313" key="2">
    <source>
        <dbReference type="EMBL" id="VUD70165.1"/>
    </source>
</evidence>
<protein>
    <submittedName>
        <fullName evidence="2">Uncharacterized protein</fullName>
    </submittedName>
</protein>
<dbReference type="Proteomes" id="UP000410984">
    <property type="component" value="Unassembled WGS sequence"/>
</dbReference>
<name>A0A509E9F3_9HYPH</name>
<proteinExistence type="predicted"/>
<sequence>MIEVYPWRWRSRTPASRLPVHIVVESDLDAALYNRLAGPSLGRWLEFISPANNPAGAQRGGYLAAHEDCEAARAREANQVPTDRLPRTFCLLDGEERVRFGLGPDFRDEVQFTMPEEPQVIYTVISSDAFATHPGVLFLNCFEKESLYLLHSDAIEVMKDSWSEDKTLFGESGGWSSSWIVLQRALVAAQITISAKKYGFEGPRVGELIGLTYDREKRTDVLSEAFLSLCQDLSQKIGAEGHKTIKNNIDRIMRSGPAFLAFEAAELRACDANVFLKLGFEQRCETWYPHFEDSMLRSNFPVEFQMSLMFSLTREARHVRAVQRRGSYSTPEVKFGRGRNALIASPQSPRSCRSPVHNQKGRIPGFGPSSGLS</sequence>
<dbReference type="EMBL" id="CABFPH010000006">
    <property type="protein sequence ID" value="VUD70165.1"/>
    <property type="molecule type" value="Genomic_DNA"/>
</dbReference>
<feature type="region of interest" description="Disordered" evidence="1">
    <location>
        <begin position="344"/>
        <end position="373"/>
    </location>
</feature>